<feature type="transmembrane region" description="Helical" evidence="6">
    <location>
        <begin position="6"/>
        <end position="27"/>
    </location>
</feature>
<evidence type="ECO:0000256" key="1">
    <source>
        <dbReference type="ARBA" id="ARBA00004651"/>
    </source>
</evidence>
<feature type="transmembrane region" description="Helical" evidence="6">
    <location>
        <begin position="110"/>
        <end position="140"/>
    </location>
</feature>
<evidence type="ECO:0000256" key="4">
    <source>
        <dbReference type="ARBA" id="ARBA00022989"/>
    </source>
</evidence>
<evidence type="ECO:0000256" key="2">
    <source>
        <dbReference type="ARBA" id="ARBA00022475"/>
    </source>
</evidence>
<keyword evidence="3 6" id="KW-0812">Transmembrane</keyword>
<keyword evidence="2" id="KW-1003">Cell membrane</keyword>
<evidence type="ECO:0000313" key="8">
    <source>
        <dbReference type="Proteomes" id="UP000433788"/>
    </source>
</evidence>
<dbReference type="Proteomes" id="UP000433788">
    <property type="component" value="Unassembled WGS sequence"/>
</dbReference>
<protein>
    <submittedName>
        <fullName evidence="7">Uncharacterized protein</fullName>
    </submittedName>
</protein>
<keyword evidence="5 6" id="KW-0472">Membrane</keyword>
<reference evidence="7 8" key="1">
    <citation type="submission" date="2019-11" db="EMBL/GenBank/DDBJ databases">
        <authorList>
            <person name="Zhang X.Y."/>
        </authorList>
    </citation>
    <scope>NUCLEOTIDE SEQUENCE [LARGE SCALE GENOMIC DNA]</scope>
    <source>
        <strain evidence="7 8">C176</strain>
    </source>
</reference>
<keyword evidence="8" id="KW-1185">Reference proteome</keyword>
<accession>A0A6N7QSQ9</accession>
<dbReference type="RefSeq" id="WP_153720067.1">
    <property type="nucleotide sequence ID" value="NZ_WJPP01000005.1"/>
</dbReference>
<feature type="transmembrane region" description="Helical" evidence="6">
    <location>
        <begin position="39"/>
        <end position="64"/>
    </location>
</feature>
<dbReference type="AlphaFoldDB" id="A0A6N7QSQ9"/>
<evidence type="ECO:0000256" key="5">
    <source>
        <dbReference type="ARBA" id="ARBA00023136"/>
    </source>
</evidence>
<sequence length="306" mass="31964">MWARRVGFFLVAIGTIYFAFALVSNLADMPRVKMTPSALAAGLFSLIVVPMTAALLALLFRILLDDLGVVVRWSAAFKIIALSQMAKYLPGNIGHFVGRAALARAQGLPLGPVISVTLLEVIWTLALGLGIAAIALLLLLDTPLRGPFDVLNQQWVVLGLAGALALAPWPAIALLNRVSPGLSRRLGNGVVISRPKALVALVTAAILLSCFCLLGASAFVQARYLFAIDAGELLSFIMLFATAWVAGYVTPGAPGGLGVREAALLVLFSPILGPAGAVSLGISSRVLTTLGDGLTFLLGLVFRARG</sequence>
<keyword evidence="4 6" id="KW-1133">Transmembrane helix</keyword>
<proteinExistence type="predicted"/>
<comment type="caution">
    <text evidence="7">The sequence shown here is derived from an EMBL/GenBank/DDBJ whole genome shotgun (WGS) entry which is preliminary data.</text>
</comment>
<dbReference type="Pfam" id="PF03706">
    <property type="entry name" value="LPG_synthase_TM"/>
    <property type="match status" value="1"/>
</dbReference>
<evidence type="ECO:0000313" key="7">
    <source>
        <dbReference type="EMBL" id="MRH79022.1"/>
    </source>
</evidence>
<name>A0A6N7QSQ9_9GAMM</name>
<feature type="transmembrane region" description="Helical" evidence="6">
    <location>
        <begin position="262"/>
        <end position="280"/>
    </location>
</feature>
<dbReference type="GO" id="GO:0005886">
    <property type="term" value="C:plasma membrane"/>
    <property type="evidence" value="ECO:0007669"/>
    <property type="project" value="UniProtKB-SubCell"/>
</dbReference>
<comment type="subcellular location">
    <subcellularLocation>
        <location evidence="1">Cell membrane</location>
        <topology evidence="1">Multi-pass membrane protein</topology>
    </subcellularLocation>
</comment>
<dbReference type="EMBL" id="WJPP01000005">
    <property type="protein sequence ID" value="MRH79022.1"/>
    <property type="molecule type" value="Genomic_DNA"/>
</dbReference>
<evidence type="ECO:0000256" key="6">
    <source>
        <dbReference type="SAM" id="Phobius"/>
    </source>
</evidence>
<dbReference type="InterPro" id="IPR022791">
    <property type="entry name" value="L-PG_synthase/AglD"/>
</dbReference>
<feature type="transmembrane region" description="Helical" evidence="6">
    <location>
        <begin position="233"/>
        <end position="250"/>
    </location>
</feature>
<gene>
    <name evidence="7" type="ORF">GH984_09945</name>
</gene>
<feature type="transmembrane region" description="Helical" evidence="6">
    <location>
        <begin position="155"/>
        <end position="176"/>
    </location>
</feature>
<evidence type="ECO:0000256" key="3">
    <source>
        <dbReference type="ARBA" id="ARBA00022692"/>
    </source>
</evidence>
<organism evidence="7 8">
    <name type="scientific">Spiribacter salilacus</name>
    <dbReference type="NCBI Taxonomy" id="2664894"/>
    <lineage>
        <taxon>Bacteria</taxon>
        <taxon>Pseudomonadati</taxon>
        <taxon>Pseudomonadota</taxon>
        <taxon>Gammaproteobacteria</taxon>
        <taxon>Chromatiales</taxon>
        <taxon>Ectothiorhodospiraceae</taxon>
        <taxon>Spiribacter</taxon>
    </lineage>
</organism>
<feature type="transmembrane region" description="Helical" evidence="6">
    <location>
        <begin position="197"/>
        <end position="221"/>
    </location>
</feature>